<protein>
    <submittedName>
        <fullName evidence="2">Uncharacterized protein</fullName>
    </submittedName>
</protein>
<proteinExistence type="predicted"/>
<name>T4ZYD7_OPHSC</name>
<dbReference type="Proteomes" id="UP000019374">
    <property type="component" value="Unassembled WGS sequence"/>
</dbReference>
<organism evidence="2 3">
    <name type="scientific">Ophiocordyceps sinensis (strain Co18 / CGMCC 3.14243)</name>
    <name type="common">Yarsagumba caterpillar fungus</name>
    <name type="synonym">Hirsutella sinensis</name>
    <dbReference type="NCBI Taxonomy" id="911162"/>
    <lineage>
        <taxon>Eukaryota</taxon>
        <taxon>Fungi</taxon>
        <taxon>Dikarya</taxon>
        <taxon>Ascomycota</taxon>
        <taxon>Pezizomycotina</taxon>
        <taxon>Sordariomycetes</taxon>
        <taxon>Hypocreomycetidae</taxon>
        <taxon>Hypocreales</taxon>
        <taxon>Ophiocordycipitaceae</taxon>
        <taxon>Ophiocordyceps</taxon>
    </lineage>
</organism>
<accession>T4ZYD7</accession>
<dbReference type="HOGENOM" id="CLU_1305193_0_0_1"/>
<feature type="region of interest" description="Disordered" evidence="1">
    <location>
        <begin position="154"/>
        <end position="197"/>
    </location>
</feature>
<evidence type="ECO:0000256" key="1">
    <source>
        <dbReference type="SAM" id="MobiDB-lite"/>
    </source>
</evidence>
<dbReference type="EMBL" id="KE655472">
    <property type="protein sequence ID" value="EQK98139.1"/>
    <property type="molecule type" value="Genomic_DNA"/>
</dbReference>
<gene>
    <name evidence="2" type="ORF">OCS_06146</name>
</gene>
<sequence>MASASSPKNEGPRYSLGQARTSRAVELRCSNRCVVDTAAPAAAAPANPLPDDVSRLVPGCAQGCFLSFLAFNYGTGVHGQVPSLGWLCSTPGDSEYTVGEGAVQCLAAEKSFGSCSQEEASQHPRNDEERKHGFIVAFSNTHRQCDCQDMVDDEEELNLEDEEKLNPDDDEELNPDDDEELKLDDDDELNPDDDELNLDAVVGLEHADLCI</sequence>
<dbReference type="OrthoDB" id="3946741at2759"/>
<dbReference type="AlphaFoldDB" id="T4ZYD7"/>
<evidence type="ECO:0000313" key="3">
    <source>
        <dbReference type="Proteomes" id="UP000019374"/>
    </source>
</evidence>
<evidence type="ECO:0000313" key="2">
    <source>
        <dbReference type="EMBL" id="EQK98139.1"/>
    </source>
</evidence>
<reference evidence="2 3" key="1">
    <citation type="journal article" date="2013" name="Chin. Sci. Bull.">
        <title>Genome survey uncovers the secrets of sex and lifestyle in caterpillar fungus.</title>
        <authorList>
            <person name="Hu X."/>
            <person name="Zhang Y."/>
            <person name="Xiao G."/>
            <person name="Zheng P."/>
            <person name="Xia Y."/>
            <person name="Zhang X."/>
            <person name="St Leger R.J."/>
            <person name="Liu X."/>
            <person name="Wang C."/>
        </authorList>
    </citation>
    <scope>NUCLEOTIDE SEQUENCE [LARGE SCALE GENOMIC DNA]</scope>
    <source>
        <strain evidence="3">Co18 / CGMCC 3.14243</strain>
        <tissue evidence="2">Fruit-body</tissue>
    </source>
</reference>